<dbReference type="OrthoDB" id="8596411at2759"/>
<evidence type="ECO:0000256" key="1">
    <source>
        <dbReference type="PROSITE-ProRule" id="PRU00221"/>
    </source>
</evidence>
<sequence>MMDLVWDMDYHRSQDTAEMPVFTELQAEMWDLDSEADDTPMPEKFTTYQDIRSEDWDVDDEVAIKHIRKDGSELYITVPGETCKLHLEVALMQMLSKPPHCQYVLQLVDWFEMDNSLLQMEYMGSDATVLAPYTLPRITAITQYSRGFICSGRPGLVCLYEETMEKNNYRKTMEISVLSVNWSKYDSRLVSCGMDGTKYVWNIQTGMCESKSIQKSCVYTDVVFSSDSENVLAITMELDSDGVDYTAVCVTHSGKAVFVGTAAGNVRVMQYPLQEGVKWTEYQAHSSPITKMVITPSDLTSEDGSLLIWTVTDNLGRLLCIKEMKYTDEVLCAKSYLEQMEKSLQEANTQVIRLEFEQEQVQNLKDRIYMQKLSELEQKYLKQI</sequence>
<keyword evidence="2" id="KW-0175">Coiled coil</keyword>
<protein>
    <submittedName>
        <fullName evidence="3">Uncharacterized protein</fullName>
    </submittedName>
</protein>
<dbReference type="SMART" id="SM00320">
    <property type="entry name" value="WD40"/>
    <property type="match status" value="2"/>
</dbReference>
<dbReference type="InterPro" id="IPR036322">
    <property type="entry name" value="WD40_repeat_dom_sf"/>
</dbReference>
<dbReference type="InterPro" id="IPR052993">
    <property type="entry name" value="CFA-57"/>
</dbReference>
<gene>
    <name evidence="3" type="ORF">KOW79_005269</name>
</gene>
<dbReference type="PANTHER" id="PTHR32215">
    <property type="entry name" value="CILIA- AND FLAGELLA-ASSOCIATED PROTEIN 57"/>
    <property type="match status" value="1"/>
</dbReference>
<dbReference type="PANTHER" id="PTHR32215:SF0">
    <property type="entry name" value="CILIA- AND FLAGELLA-ASSOCIATED PROTEIN 57"/>
    <property type="match status" value="1"/>
</dbReference>
<dbReference type="EMBL" id="JAHKSW010000006">
    <property type="protein sequence ID" value="KAG7331300.1"/>
    <property type="molecule type" value="Genomic_DNA"/>
</dbReference>
<organism evidence="3 4">
    <name type="scientific">Hemibagrus wyckioides</name>
    <dbReference type="NCBI Taxonomy" id="337641"/>
    <lineage>
        <taxon>Eukaryota</taxon>
        <taxon>Metazoa</taxon>
        <taxon>Chordata</taxon>
        <taxon>Craniata</taxon>
        <taxon>Vertebrata</taxon>
        <taxon>Euteleostomi</taxon>
        <taxon>Actinopterygii</taxon>
        <taxon>Neopterygii</taxon>
        <taxon>Teleostei</taxon>
        <taxon>Ostariophysi</taxon>
        <taxon>Siluriformes</taxon>
        <taxon>Bagridae</taxon>
        <taxon>Hemibagrus</taxon>
    </lineage>
</organism>
<name>A0A9D3NYJ1_9TELE</name>
<reference evidence="3 4" key="1">
    <citation type="submission" date="2021-06" db="EMBL/GenBank/DDBJ databases">
        <title>Chromosome-level genome assembly of the red-tail catfish (Hemibagrus wyckioides).</title>
        <authorList>
            <person name="Shao F."/>
        </authorList>
    </citation>
    <scope>NUCLEOTIDE SEQUENCE [LARGE SCALE GENOMIC DNA]</scope>
    <source>
        <strain evidence="3">EC202008001</strain>
        <tissue evidence="3">Blood</tissue>
    </source>
</reference>
<proteinExistence type="predicted"/>
<accession>A0A9D3NYJ1</accession>
<dbReference type="SUPFAM" id="SSF50978">
    <property type="entry name" value="WD40 repeat-like"/>
    <property type="match status" value="1"/>
</dbReference>
<keyword evidence="4" id="KW-1185">Reference proteome</keyword>
<evidence type="ECO:0000313" key="4">
    <source>
        <dbReference type="Proteomes" id="UP000824219"/>
    </source>
</evidence>
<keyword evidence="1" id="KW-0853">WD repeat</keyword>
<dbReference type="Gene3D" id="3.30.200.20">
    <property type="entry name" value="Phosphorylase Kinase, domain 1"/>
    <property type="match status" value="1"/>
</dbReference>
<dbReference type="InterPro" id="IPR001680">
    <property type="entry name" value="WD40_rpt"/>
</dbReference>
<comment type="caution">
    <text evidence="3">The sequence shown here is derived from an EMBL/GenBank/DDBJ whole genome shotgun (WGS) entry which is preliminary data.</text>
</comment>
<evidence type="ECO:0000313" key="3">
    <source>
        <dbReference type="EMBL" id="KAG7331300.1"/>
    </source>
</evidence>
<feature type="coiled-coil region" evidence="2">
    <location>
        <begin position="337"/>
        <end position="364"/>
    </location>
</feature>
<dbReference type="Gene3D" id="2.130.10.10">
    <property type="entry name" value="YVTN repeat-like/Quinoprotein amine dehydrogenase"/>
    <property type="match status" value="1"/>
</dbReference>
<dbReference type="PROSITE" id="PS50082">
    <property type="entry name" value="WD_REPEATS_2"/>
    <property type="match status" value="1"/>
</dbReference>
<feature type="repeat" description="WD" evidence="1">
    <location>
        <begin position="170"/>
        <end position="211"/>
    </location>
</feature>
<evidence type="ECO:0000256" key="2">
    <source>
        <dbReference type="SAM" id="Coils"/>
    </source>
</evidence>
<dbReference type="InterPro" id="IPR015943">
    <property type="entry name" value="WD40/YVTN_repeat-like_dom_sf"/>
</dbReference>
<dbReference type="Proteomes" id="UP000824219">
    <property type="component" value="Linkage Group LG06"/>
</dbReference>
<dbReference type="AlphaFoldDB" id="A0A9D3NYJ1"/>